<dbReference type="InterPro" id="IPR015030">
    <property type="entry name" value="RB_C"/>
</dbReference>
<dbReference type="SMART" id="SM01368">
    <property type="entry name" value="RB_A"/>
    <property type="match status" value="1"/>
</dbReference>
<dbReference type="Proteomes" id="UP000472264">
    <property type="component" value="Chromosome 5"/>
</dbReference>
<feature type="compositionally biased region" description="Low complexity" evidence="15">
    <location>
        <begin position="749"/>
        <end position="762"/>
    </location>
</feature>
<evidence type="ECO:0000256" key="8">
    <source>
        <dbReference type="ARBA" id="ARBA00023242"/>
    </source>
</evidence>
<dbReference type="GO" id="GO:0005654">
    <property type="term" value="C:nucleoplasm"/>
    <property type="evidence" value="ECO:0007669"/>
    <property type="project" value="UniProtKB-ARBA"/>
</dbReference>
<dbReference type="InterPro" id="IPR002720">
    <property type="entry name" value="RB_A"/>
</dbReference>
<protein>
    <recommendedName>
        <fullName evidence="12">Retinoblastoma-like protein 1</fullName>
    </recommendedName>
    <alternativeName>
        <fullName evidence="14">107 kDa retinoblastoma-associated protein</fullName>
    </alternativeName>
    <alternativeName>
        <fullName evidence="13">pRb1</fullName>
    </alternativeName>
</protein>
<dbReference type="Gene3D" id="1.10.472.10">
    <property type="entry name" value="Cyclin-like"/>
    <property type="match status" value="3"/>
</dbReference>
<dbReference type="InterPro" id="IPR028309">
    <property type="entry name" value="RB_fam"/>
</dbReference>
<reference evidence="20" key="3">
    <citation type="submission" date="2025-09" db="UniProtKB">
        <authorList>
            <consortium name="Ensembl"/>
        </authorList>
    </citation>
    <scope>IDENTIFICATION</scope>
</reference>
<reference evidence="20" key="2">
    <citation type="submission" date="2025-08" db="UniProtKB">
        <authorList>
            <consortium name="Ensembl"/>
        </authorList>
    </citation>
    <scope>IDENTIFICATION</scope>
</reference>
<evidence type="ECO:0000256" key="14">
    <source>
        <dbReference type="ARBA" id="ARBA00083153"/>
    </source>
</evidence>
<evidence type="ECO:0000313" key="20">
    <source>
        <dbReference type="Ensembl" id="ENSENLP00000009188.1"/>
    </source>
</evidence>
<accession>A0A665TNS8</accession>
<dbReference type="GO" id="GO:2000134">
    <property type="term" value="P:negative regulation of G1/S transition of mitotic cell cycle"/>
    <property type="evidence" value="ECO:0007669"/>
    <property type="project" value="TreeGrafter"/>
</dbReference>
<evidence type="ECO:0000259" key="19">
    <source>
        <dbReference type="SMART" id="SM01369"/>
    </source>
</evidence>
<dbReference type="SMART" id="SM00385">
    <property type="entry name" value="CYCLIN"/>
    <property type="match status" value="1"/>
</dbReference>
<dbReference type="InterPro" id="IPR002719">
    <property type="entry name" value="RB_B"/>
</dbReference>
<organism evidence="20 21">
    <name type="scientific">Echeneis naucrates</name>
    <name type="common">Live sharksucker</name>
    <dbReference type="NCBI Taxonomy" id="173247"/>
    <lineage>
        <taxon>Eukaryota</taxon>
        <taxon>Metazoa</taxon>
        <taxon>Chordata</taxon>
        <taxon>Craniata</taxon>
        <taxon>Vertebrata</taxon>
        <taxon>Euteleostomi</taxon>
        <taxon>Actinopterygii</taxon>
        <taxon>Neopterygii</taxon>
        <taxon>Teleostei</taxon>
        <taxon>Neoteleostei</taxon>
        <taxon>Acanthomorphata</taxon>
        <taxon>Carangaria</taxon>
        <taxon>Carangiformes</taxon>
        <taxon>Echeneidae</taxon>
        <taxon>Echeneis</taxon>
    </lineage>
</organism>
<feature type="region of interest" description="Disordered" evidence="15">
    <location>
        <begin position="749"/>
        <end position="768"/>
    </location>
</feature>
<dbReference type="Pfam" id="PF01857">
    <property type="entry name" value="RB_B"/>
    <property type="match status" value="1"/>
</dbReference>
<comment type="subcellular location">
    <subcellularLocation>
        <location evidence="1">Nucleus</location>
    </subcellularLocation>
</comment>
<evidence type="ECO:0000256" key="12">
    <source>
        <dbReference type="ARBA" id="ARBA00071617"/>
    </source>
</evidence>
<dbReference type="AlphaFoldDB" id="A0A665TNS8"/>
<dbReference type="InParanoid" id="A0A665TNS8"/>
<name>A0A665TNS8_ECHNA</name>
<keyword evidence="9" id="KW-0131">Cell cycle</keyword>
<keyword evidence="21" id="KW-1185">Reference proteome</keyword>
<evidence type="ECO:0000256" key="1">
    <source>
        <dbReference type="ARBA" id="ARBA00004123"/>
    </source>
</evidence>
<evidence type="ECO:0000256" key="10">
    <source>
        <dbReference type="ARBA" id="ARBA00056699"/>
    </source>
</evidence>
<dbReference type="FunFam" id="1.10.472.10:FF:000035">
    <property type="entry name" value="RB transcriptional corepressor-like 1"/>
    <property type="match status" value="1"/>
</dbReference>
<keyword evidence="8" id="KW-0539">Nucleus</keyword>
<dbReference type="SMART" id="SM01367">
    <property type="entry name" value="DUF3452"/>
    <property type="match status" value="1"/>
</dbReference>
<dbReference type="InterPro" id="IPR024599">
    <property type="entry name" value="RB_N"/>
</dbReference>
<evidence type="ECO:0000256" key="7">
    <source>
        <dbReference type="ARBA" id="ARBA00023163"/>
    </source>
</evidence>
<dbReference type="SUPFAM" id="SSF47954">
    <property type="entry name" value="Cyclin-like"/>
    <property type="match status" value="2"/>
</dbReference>
<feature type="domain" description="Cyclin-like" evidence="16">
    <location>
        <begin position="787"/>
        <end position="926"/>
    </location>
</feature>
<evidence type="ECO:0000256" key="3">
    <source>
        <dbReference type="ARBA" id="ARBA00022491"/>
    </source>
</evidence>
<keyword evidence="7" id="KW-0804">Transcription</keyword>
<evidence type="ECO:0000256" key="5">
    <source>
        <dbReference type="ARBA" id="ARBA00022853"/>
    </source>
</evidence>
<comment type="function">
    <text evidence="10">Key regulator of entry into cell division. Directly involved in heterochromatin formation by maintaining overall chromatin structure and, in particular, that of constitutive heterochromatin by stabilizing histone methylation. Recruits and targets histone methyltransferases KMT5B and KMT5C, leading to epigenetic transcriptional repression. Controls histone H4 'Lys-20' trimethylation. Probably acts as a transcription repressor by recruiting chromatin-modifying enzymes to promoters. Potent inhibitor of E2F-mediated trans-activation. May act as a tumor suppressor.</text>
</comment>
<dbReference type="PANTHER" id="PTHR13742:SF20">
    <property type="entry name" value="RETINOBLASTOMA-LIKE PROTEIN 1"/>
    <property type="match status" value="1"/>
</dbReference>
<evidence type="ECO:0000256" key="4">
    <source>
        <dbReference type="ARBA" id="ARBA00022553"/>
    </source>
</evidence>
<dbReference type="InterPro" id="IPR013763">
    <property type="entry name" value="Cyclin-like_dom"/>
</dbReference>
<dbReference type="PANTHER" id="PTHR13742">
    <property type="entry name" value="RETINOBLASTOMA-ASSOCIATED PROTEIN RB -RELATED"/>
    <property type="match status" value="1"/>
</dbReference>
<comment type="subunit">
    <text evidence="11">Component of the DREAM complex (also named LINC complex) at least composed of E2F4, E2F5, LIN9, LIN37, LIN52, LIN54, MYBL1, MYBL2, RBL1, RBL2, RBBP4, TFDP1 and TFDP2. The complex exists in quiescent cells where it represses cell cycle-dependent genes. It dissociates in S phase when LIN9, LIN37, LIN52 and LIN54 form a subcomplex that binds to MYBL2. Interacts with AATF. Interacts with KDM5A. Interacts with KMT5B and KMT5C. Interacts with USP4. Interacts with RBBP9.</text>
</comment>
<dbReference type="GO" id="GO:0005667">
    <property type="term" value="C:transcription regulator complex"/>
    <property type="evidence" value="ECO:0007669"/>
    <property type="project" value="TreeGrafter"/>
</dbReference>
<feature type="domain" description="Retinoblastoma-associated protein C-terminal" evidence="19">
    <location>
        <begin position="939"/>
        <end position="1062"/>
    </location>
</feature>
<evidence type="ECO:0000256" key="6">
    <source>
        <dbReference type="ARBA" id="ARBA00023015"/>
    </source>
</evidence>
<dbReference type="GO" id="GO:0006325">
    <property type="term" value="P:chromatin organization"/>
    <property type="evidence" value="ECO:0007669"/>
    <property type="project" value="UniProtKB-KW"/>
</dbReference>
<gene>
    <name evidence="20" type="primary">rbl1</name>
</gene>
<dbReference type="Pfam" id="PF11934">
    <property type="entry name" value="DUF3452"/>
    <property type="match status" value="1"/>
</dbReference>
<proteinExistence type="inferred from homology"/>
<evidence type="ECO:0000313" key="21">
    <source>
        <dbReference type="Proteomes" id="UP000472264"/>
    </source>
</evidence>
<feature type="region of interest" description="Disordered" evidence="15">
    <location>
        <begin position="1028"/>
        <end position="1048"/>
    </location>
</feature>
<dbReference type="GO" id="GO:0000977">
    <property type="term" value="F:RNA polymerase II transcription regulatory region sequence-specific DNA binding"/>
    <property type="evidence" value="ECO:0007669"/>
    <property type="project" value="TreeGrafter"/>
</dbReference>
<evidence type="ECO:0000256" key="13">
    <source>
        <dbReference type="ARBA" id="ARBA00081549"/>
    </source>
</evidence>
<evidence type="ECO:0000259" key="17">
    <source>
        <dbReference type="SMART" id="SM01367"/>
    </source>
</evidence>
<dbReference type="Ensembl" id="ENSENLT00000009633.1">
    <property type="protein sequence ID" value="ENSENLP00000009188.1"/>
    <property type="gene ID" value="ENSENLG00000004207.1"/>
</dbReference>
<dbReference type="GO" id="GO:0000785">
    <property type="term" value="C:chromatin"/>
    <property type="evidence" value="ECO:0007669"/>
    <property type="project" value="TreeGrafter"/>
</dbReference>
<dbReference type="InterPro" id="IPR036915">
    <property type="entry name" value="Cyclin-like_sf"/>
</dbReference>
<evidence type="ECO:0000256" key="15">
    <source>
        <dbReference type="SAM" id="MobiDB-lite"/>
    </source>
</evidence>
<evidence type="ECO:0000259" key="18">
    <source>
        <dbReference type="SMART" id="SM01368"/>
    </source>
</evidence>
<feature type="region of interest" description="Disordered" evidence="15">
    <location>
        <begin position="638"/>
        <end position="690"/>
    </location>
</feature>
<dbReference type="GO" id="GO:0030154">
    <property type="term" value="P:cell differentiation"/>
    <property type="evidence" value="ECO:0007669"/>
    <property type="project" value="TreeGrafter"/>
</dbReference>
<dbReference type="GO" id="GO:0006357">
    <property type="term" value="P:regulation of transcription by RNA polymerase II"/>
    <property type="evidence" value="ECO:0007669"/>
    <property type="project" value="InterPro"/>
</dbReference>
<feature type="domain" description="Retinoblastoma-associated protein A-box" evidence="18">
    <location>
        <begin position="385"/>
        <end position="578"/>
    </location>
</feature>
<dbReference type="Pfam" id="PF01858">
    <property type="entry name" value="RB_A"/>
    <property type="match status" value="1"/>
</dbReference>
<keyword evidence="6" id="KW-0805">Transcription regulation</keyword>
<dbReference type="SMART" id="SM01369">
    <property type="entry name" value="Rb_C"/>
    <property type="match status" value="1"/>
</dbReference>
<dbReference type="OMA" id="AILCELH"/>
<dbReference type="Gene3D" id="1.10.472.140">
    <property type="match status" value="1"/>
</dbReference>
<dbReference type="FunFam" id="1.10.472.10:FF:000082">
    <property type="entry name" value="retinoblastoma-like protein 1 isoform X1"/>
    <property type="match status" value="1"/>
</dbReference>
<evidence type="ECO:0000256" key="2">
    <source>
        <dbReference type="ARBA" id="ARBA00009475"/>
    </source>
</evidence>
<keyword evidence="5" id="KW-0156">Chromatin regulator</keyword>
<reference evidence="20" key="1">
    <citation type="submission" date="2021-04" db="EMBL/GenBank/DDBJ databases">
        <authorList>
            <consortium name="Wellcome Sanger Institute Data Sharing"/>
        </authorList>
    </citation>
    <scope>NUCLEOTIDE SEQUENCE [LARGE SCALE GENOMIC DNA]</scope>
</reference>
<dbReference type="GO" id="GO:1990841">
    <property type="term" value="F:promoter-specific chromatin binding"/>
    <property type="evidence" value="ECO:0007669"/>
    <property type="project" value="UniProtKB-ARBA"/>
</dbReference>
<keyword evidence="3" id="KW-0678">Repressor</keyword>
<evidence type="ECO:0000256" key="9">
    <source>
        <dbReference type="ARBA" id="ARBA00023306"/>
    </source>
</evidence>
<sequence length="1062" mass="118759">MRGEESSDSESGRMEESSVRRSLEALCQELNMDEQTAAAAMDNFSSIWNTYTLEGEVVHWLACSLYAACRKGSTPTVGKGLMEGNCVSLTRILRSSKLSLIQFFSKMRKWADMSNLSQEFRLRMERLERNFEVSTVIFRKFEPIFMDMFQNPQGGEPPRQPRSRKHRRLPCHISDVFKFCWTLFVYTKGNFRMIGDDLVNSYHLLLCCLDLVFGNALLCANRKDLINPTFRGLPSLYRTEGHAATDEPPPCVLERLCELHDGLVVEAKGIKQHYFKPYIQKLFQRQILKGNGELLTELLDPQNFIDNNKAINREYEEYVLTVGDFDERVFLGADADEEIGTPRKIFQEPAASQMTTQQQIQPGSLAPSTPLTGRAYLKEKDLLVTPVSSATQSVSRLQSMVAGLRTAPSEHLLQIFKSCSRSPTEAILSRVKTLGQTFKEHYTNDSEDTPGSHIDFAENRLKLAEILYYKILENVMVQETKRLQGKDMSVLLEQDMFHCSLMACCLEVVLFSYSSQRTFPWIISVFKLPPFYFFKVIEVFIRSEEGLSRDMVKHLNSIEEQVLESRAWSADSALWSALQAAGNKVPTVEEVNFSSCLDTGSGSGSGTGSTSGGQSHLPLVALSPIIHPRIREFRSGLGSARKDVPPSPLSVHDRYSSPTAGSAKRRLFGDDPPAASPGLNPSLSPVSSPAKRLTFGSSTLKIAGHCSQTTVLSIPLQGGNNDRTITLIPVQPCDSSGTVTAQFLLTTSPSQAASAPPASDPQTGSGRPRRTGSLALFFRKVYHLASVRLRDLCVKLDISSDLRGKIWTCFEYALVHCTELMKDRHLDQLLLCSIYIISKITKETHTFQDIMKCYRSQPQANSHVYRSVLLRRTPREQVTDENMEVDPVSGGESAEKTNQFLGEANSDHSGEEERGDLIQFYNSVFVLKMKSFALRYATHDSRADAPPLSPFPSVRAQPLSPRRVSQRHSLYVSPHKNSASCLTPNSYTYRINSSPSKELSDINRMIRQGCVSRKRAFTMEGDVMMSSAACDSPSKRACPENGSSPDVLLKRLQDVVSERQSR</sequence>
<evidence type="ECO:0000256" key="11">
    <source>
        <dbReference type="ARBA" id="ARBA00065472"/>
    </source>
</evidence>
<comment type="similarity">
    <text evidence="2">Belongs to the retinoblastoma protein (RB) family.</text>
</comment>
<dbReference type="FunFam" id="1.10.472.140:FF:000001">
    <property type="entry name" value="Retinoblastoma-like 2, isoform CRA_a"/>
    <property type="match status" value="1"/>
</dbReference>
<keyword evidence="4" id="KW-0597">Phosphoprotein</keyword>
<feature type="domain" description="Retinoblastoma-associated protein N-terminal" evidence="17">
    <location>
        <begin position="72"/>
        <end position="215"/>
    </location>
</feature>
<evidence type="ECO:0000259" key="16">
    <source>
        <dbReference type="SMART" id="SM00385"/>
    </source>
</evidence>